<dbReference type="Proteomes" id="UP000028713">
    <property type="component" value="Unassembled WGS sequence"/>
</dbReference>
<dbReference type="STRING" id="236814.IX39_14830"/>
<dbReference type="AlphaFoldDB" id="A0A085Z2N1"/>
<organism evidence="2 3">
    <name type="scientific">Chryseobacterium formosense</name>
    <dbReference type="NCBI Taxonomy" id="236814"/>
    <lineage>
        <taxon>Bacteria</taxon>
        <taxon>Pseudomonadati</taxon>
        <taxon>Bacteroidota</taxon>
        <taxon>Flavobacteriia</taxon>
        <taxon>Flavobacteriales</taxon>
        <taxon>Weeksellaceae</taxon>
        <taxon>Chryseobacterium group</taxon>
        <taxon>Chryseobacterium</taxon>
    </lineage>
</organism>
<proteinExistence type="predicted"/>
<keyword evidence="3" id="KW-1185">Reference proteome</keyword>
<keyword evidence="1" id="KW-0732">Signal</keyword>
<dbReference type="RefSeq" id="WP_034677949.1">
    <property type="nucleotide sequence ID" value="NZ_FPAP01000002.1"/>
</dbReference>
<evidence type="ECO:0008006" key="4">
    <source>
        <dbReference type="Google" id="ProtNLM"/>
    </source>
</evidence>
<dbReference type="EMBL" id="JPRP01000002">
    <property type="protein sequence ID" value="KFE98694.1"/>
    <property type="molecule type" value="Genomic_DNA"/>
</dbReference>
<sequence length="264" mass="28139">MKKIFLAFFSIVLTVFFVNSCEEHENLTYEGDSLLHFDRKDQTAPSGNAKVTYGVTKAVSGDHTVELVLNSAKSTAVLGTDFTIVEGTDVLKSGSVLGDFVINVNPAAAAAKKEVVFNVKSSTLKSATFNQEVLVKFSCPSALAGTYQYSTVNAFAPGLAVVPGPITGNVILQQVGDGIYSISDSSFGAYSKWSGYAPASTGIRLVDLCNTLSFTGANIQYGDTWSISDVVVNGNKLTFKWTTSYGEYATTTLTKSNGNWPPLN</sequence>
<reference evidence="2 3" key="1">
    <citation type="submission" date="2014-07" db="EMBL/GenBank/DDBJ databases">
        <title>Genome of Chryseobacterium formosense LMG 24722.</title>
        <authorList>
            <person name="Pipes S.E."/>
            <person name="Stropko S.J."/>
            <person name="Newman J.D."/>
        </authorList>
    </citation>
    <scope>NUCLEOTIDE SEQUENCE [LARGE SCALE GENOMIC DNA]</scope>
    <source>
        <strain evidence="2 3">LMG 24722</strain>
    </source>
</reference>
<protein>
    <recommendedName>
        <fullName evidence="4">DUF4843 domain-containing protein</fullName>
    </recommendedName>
</protein>
<dbReference type="OrthoDB" id="1426214at2"/>
<accession>A0A085Z2N1</accession>
<feature type="signal peptide" evidence="1">
    <location>
        <begin position="1"/>
        <end position="20"/>
    </location>
</feature>
<evidence type="ECO:0000313" key="2">
    <source>
        <dbReference type="EMBL" id="KFE98694.1"/>
    </source>
</evidence>
<evidence type="ECO:0000256" key="1">
    <source>
        <dbReference type="SAM" id="SignalP"/>
    </source>
</evidence>
<gene>
    <name evidence="2" type="ORF">IX39_14830</name>
</gene>
<feature type="chain" id="PRO_5001800362" description="DUF4843 domain-containing protein" evidence="1">
    <location>
        <begin position="21"/>
        <end position="264"/>
    </location>
</feature>
<comment type="caution">
    <text evidence="2">The sequence shown here is derived from an EMBL/GenBank/DDBJ whole genome shotgun (WGS) entry which is preliminary data.</text>
</comment>
<name>A0A085Z2N1_9FLAO</name>
<dbReference type="eggNOG" id="ENOG502Z962">
    <property type="taxonomic scope" value="Bacteria"/>
</dbReference>
<evidence type="ECO:0000313" key="3">
    <source>
        <dbReference type="Proteomes" id="UP000028713"/>
    </source>
</evidence>